<gene>
    <name evidence="2" type="ORF">Tco_1005638</name>
</gene>
<evidence type="ECO:0000313" key="3">
    <source>
        <dbReference type="Proteomes" id="UP001151760"/>
    </source>
</evidence>
<sequence length="327" mass="37196">MQGDGVTILRDGVKIIRYVFDARGVLLEGRAFDRYSTQDDCKASVLQSAASEIDGEHGLTLVLDQLLFLYRLTTRLSMSSRWKECGNGVPLKDFFPRLYALDTNKDCRVNDRWRVVNGVWGGNWESRIPPRGRALDDISALNSVIGNLTLSHDDAGDPNSWTWSMDGSGKFKVRTLANCIQNITLADCDLGEHHVWNSWIPRIVNICVWRASLNKLATRTNHLIHGINIASNLCPLCDNEEEDMEHILIKCLRVLSIWRKIWSWWHLTRPSFFPSFTVKDIALGSSTSHDCPRLKKVISGVFKCALWMIWKWRNKVVNSTPDGVKNA</sequence>
<dbReference type="InterPro" id="IPR026960">
    <property type="entry name" value="RVT-Znf"/>
</dbReference>
<dbReference type="PANTHER" id="PTHR36617">
    <property type="entry name" value="PROTEIN, PUTATIVE-RELATED"/>
    <property type="match status" value="1"/>
</dbReference>
<dbReference type="EMBL" id="BQNB010017345">
    <property type="protein sequence ID" value="GJT62105.1"/>
    <property type="molecule type" value="Genomic_DNA"/>
</dbReference>
<name>A0ABQ5FFK3_9ASTR</name>
<accession>A0ABQ5FFK3</accession>
<keyword evidence="2" id="KW-0808">Transferase</keyword>
<comment type="caution">
    <text evidence="2">The sequence shown here is derived from an EMBL/GenBank/DDBJ whole genome shotgun (WGS) entry which is preliminary data.</text>
</comment>
<dbReference type="Proteomes" id="UP001151760">
    <property type="component" value="Unassembled WGS sequence"/>
</dbReference>
<reference evidence="2" key="1">
    <citation type="journal article" date="2022" name="Int. J. Mol. Sci.">
        <title>Draft Genome of Tanacetum Coccineum: Genomic Comparison of Closely Related Tanacetum-Family Plants.</title>
        <authorList>
            <person name="Yamashiro T."/>
            <person name="Shiraishi A."/>
            <person name="Nakayama K."/>
            <person name="Satake H."/>
        </authorList>
    </citation>
    <scope>NUCLEOTIDE SEQUENCE</scope>
</reference>
<reference evidence="2" key="2">
    <citation type="submission" date="2022-01" db="EMBL/GenBank/DDBJ databases">
        <authorList>
            <person name="Yamashiro T."/>
            <person name="Shiraishi A."/>
            <person name="Satake H."/>
            <person name="Nakayama K."/>
        </authorList>
    </citation>
    <scope>NUCLEOTIDE SEQUENCE</scope>
</reference>
<evidence type="ECO:0000259" key="1">
    <source>
        <dbReference type="Pfam" id="PF13966"/>
    </source>
</evidence>
<dbReference type="Pfam" id="PF13966">
    <property type="entry name" value="zf-RVT"/>
    <property type="match status" value="1"/>
</dbReference>
<protein>
    <submittedName>
        <fullName evidence="2">RNA-directed DNA polymerase, eukaryota, reverse transcriptase zinc-binding domain protein</fullName>
    </submittedName>
</protein>
<keyword evidence="2" id="KW-0695">RNA-directed DNA polymerase</keyword>
<organism evidence="2 3">
    <name type="scientific">Tanacetum coccineum</name>
    <dbReference type="NCBI Taxonomy" id="301880"/>
    <lineage>
        <taxon>Eukaryota</taxon>
        <taxon>Viridiplantae</taxon>
        <taxon>Streptophyta</taxon>
        <taxon>Embryophyta</taxon>
        <taxon>Tracheophyta</taxon>
        <taxon>Spermatophyta</taxon>
        <taxon>Magnoliopsida</taxon>
        <taxon>eudicotyledons</taxon>
        <taxon>Gunneridae</taxon>
        <taxon>Pentapetalae</taxon>
        <taxon>asterids</taxon>
        <taxon>campanulids</taxon>
        <taxon>Asterales</taxon>
        <taxon>Asteraceae</taxon>
        <taxon>Asteroideae</taxon>
        <taxon>Anthemideae</taxon>
        <taxon>Anthemidinae</taxon>
        <taxon>Tanacetum</taxon>
    </lineage>
</organism>
<dbReference type="GO" id="GO:0003964">
    <property type="term" value="F:RNA-directed DNA polymerase activity"/>
    <property type="evidence" value="ECO:0007669"/>
    <property type="project" value="UniProtKB-KW"/>
</dbReference>
<proteinExistence type="predicted"/>
<feature type="domain" description="Reverse transcriptase zinc-binding" evidence="1">
    <location>
        <begin position="192"/>
        <end position="258"/>
    </location>
</feature>
<evidence type="ECO:0000313" key="2">
    <source>
        <dbReference type="EMBL" id="GJT62105.1"/>
    </source>
</evidence>
<dbReference type="PANTHER" id="PTHR36617:SF16">
    <property type="entry name" value="OS04G0516500 PROTEIN"/>
    <property type="match status" value="1"/>
</dbReference>
<keyword evidence="2" id="KW-0548">Nucleotidyltransferase</keyword>
<keyword evidence="3" id="KW-1185">Reference proteome</keyword>